<keyword evidence="2" id="KW-1133">Transmembrane helix</keyword>
<dbReference type="AlphaFoldDB" id="A0AB39S963"/>
<keyword evidence="2" id="KW-0812">Transmembrane</keyword>
<organism evidence="3">
    <name type="scientific">Streptomyces sp. R35</name>
    <dbReference type="NCBI Taxonomy" id="3238630"/>
    <lineage>
        <taxon>Bacteria</taxon>
        <taxon>Bacillati</taxon>
        <taxon>Actinomycetota</taxon>
        <taxon>Actinomycetes</taxon>
        <taxon>Kitasatosporales</taxon>
        <taxon>Streptomycetaceae</taxon>
        <taxon>Streptomyces</taxon>
    </lineage>
</organism>
<keyword evidence="2" id="KW-0472">Membrane</keyword>
<feature type="compositionally biased region" description="Basic and acidic residues" evidence="1">
    <location>
        <begin position="50"/>
        <end position="67"/>
    </location>
</feature>
<name>A0AB39S963_9ACTN</name>
<dbReference type="RefSeq" id="WP_369261398.1">
    <property type="nucleotide sequence ID" value="NZ_CP163440.1"/>
</dbReference>
<evidence type="ECO:0000313" key="3">
    <source>
        <dbReference type="EMBL" id="XDQ64857.1"/>
    </source>
</evidence>
<evidence type="ECO:0000256" key="2">
    <source>
        <dbReference type="SAM" id="Phobius"/>
    </source>
</evidence>
<feature type="region of interest" description="Disordered" evidence="1">
    <location>
        <begin position="119"/>
        <end position="162"/>
    </location>
</feature>
<feature type="region of interest" description="Disordered" evidence="1">
    <location>
        <begin position="296"/>
        <end position="316"/>
    </location>
</feature>
<accession>A0AB39S963</accession>
<protein>
    <submittedName>
        <fullName evidence="3">Uncharacterized protein</fullName>
    </submittedName>
</protein>
<feature type="compositionally biased region" description="Low complexity" evidence="1">
    <location>
        <begin position="127"/>
        <end position="152"/>
    </location>
</feature>
<feature type="region of interest" description="Disordered" evidence="1">
    <location>
        <begin position="369"/>
        <end position="402"/>
    </location>
</feature>
<feature type="region of interest" description="Disordered" evidence="1">
    <location>
        <begin position="1"/>
        <end position="73"/>
    </location>
</feature>
<dbReference type="EMBL" id="CP163440">
    <property type="protein sequence ID" value="XDQ64857.1"/>
    <property type="molecule type" value="Genomic_DNA"/>
</dbReference>
<feature type="compositionally biased region" description="Basic and acidic residues" evidence="1">
    <location>
        <begin position="30"/>
        <end position="43"/>
    </location>
</feature>
<feature type="compositionally biased region" description="Low complexity" evidence="1">
    <location>
        <begin position="369"/>
        <end position="381"/>
    </location>
</feature>
<reference evidence="3" key="1">
    <citation type="submission" date="2024-07" db="EMBL/GenBank/DDBJ databases">
        <authorList>
            <person name="Yu S.T."/>
        </authorList>
    </citation>
    <scope>NUCLEOTIDE SEQUENCE</scope>
    <source>
        <strain evidence="3">R35</strain>
    </source>
</reference>
<gene>
    <name evidence="3" type="ORF">AB5J50_30765</name>
</gene>
<evidence type="ECO:0000256" key="1">
    <source>
        <dbReference type="SAM" id="MobiDB-lite"/>
    </source>
</evidence>
<sequence>MSLVSDKQPEQPEQSEGPGEPEPPSVPDDVWERFARDTERDIRTSAPKEPSARARMVTERLRQEEARGAQPESWRAAPAWREMNGRAARRRRLWAIIGVPLAAAVAVVAMKPSLLPGDPFGTSSDGPTAAATLPAETAPPTAAPSSVAPDTPTLDRPFAGSPAERWADGAAGIVVPEVTPVGSLTRAQVATALRQTKTLLVDANLNPTTLRGERPEAALGTLDPKQPKMLDDARSWLREPGKGHDPLSLFSRFDPEETRLVGDVVKTRGRMTFKAGEHASVAIHVDYTFVYPVAPADQGSDQSSDQGSDGGSTEVTRTIVRRVLDLEVSDPTKYRVTPGKLSVVRYDEDLANSACAVYDGFLHPQFPSAAPTGAAPTGPTTDPYDRSRDIQHSGTCGTVSRT</sequence>
<proteinExistence type="predicted"/>
<feature type="transmembrane region" description="Helical" evidence="2">
    <location>
        <begin position="93"/>
        <end position="110"/>
    </location>
</feature>
<feature type="compositionally biased region" description="Low complexity" evidence="1">
    <location>
        <begin position="297"/>
        <end position="307"/>
    </location>
</feature>
<feature type="compositionally biased region" description="Polar residues" evidence="1">
    <location>
        <begin position="392"/>
        <end position="402"/>
    </location>
</feature>